<evidence type="ECO:0000256" key="2">
    <source>
        <dbReference type="ARBA" id="ARBA00022525"/>
    </source>
</evidence>
<dbReference type="PROSITE" id="PS50240">
    <property type="entry name" value="TRYPSIN_DOM"/>
    <property type="match status" value="1"/>
</dbReference>
<name>A0A1S4EWW5_AEDAE</name>
<dbReference type="InterPro" id="IPR051487">
    <property type="entry name" value="Ser/Thr_Proteases_Immune/Dev"/>
</dbReference>
<keyword evidence="5 11" id="KW-0378">Hydrolase</keyword>
<dbReference type="InterPro" id="IPR038565">
    <property type="entry name" value="CLIP_sf"/>
</dbReference>
<dbReference type="InterPro" id="IPR033116">
    <property type="entry name" value="TRYPSIN_SER"/>
</dbReference>
<accession>A0A1S4EWW5</accession>
<comment type="subcellular location">
    <subcellularLocation>
        <location evidence="1 12">Secreted</location>
    </subcellularLocation>
</comment>
<keyword evidence="9" id="KW-0325">Glycoprotein</keyword>
<dbReference type="GO" id="GO:0005576">
    <property type="term" value="C:extracellular region"/>
    <property type="evidence" value="ECO:0007669"/>
    <property type="project" value="UniProtKB-SubCell"/>
</dbReference>
<dbReference type="OrthoDB" id="7758796at2759"/>
<evidence type="ECO:0000256" key="1">
    <source>
        <dbReference type="ARBA" id="ARBA00004613"/>
    </source>
</evidence>
<evidence type="ECO:0000256" key="7">
    <source>
        <dbReference type="ARBA" id="ARBA00023145"/>
    </source>
</evidence>
<dbReference type="Pfam" id="PF00089">
    <property type="entry name" value="Trypsin"/>
    <property type="match status" value="1"/>
</dbReference>
<dbReference type="Pfam" id="PF12032">
    <property type="entry name" value="CLIP"/>
    <property type="match status" value="1"/>
</dbReference>
<evidence type="ECO:0000313" key="14">
    <source>
        <dbReference type="Proteomes" id="UP000008820"/>
    </source>
</evidence>
<dbReference type="Gene3D" id="3.30.1640.30">
    <property type="match status" value="1"/>
</dbReference>
<evidence type="ECO:0000256" key="10">
    <source>
        <dbReference type="ARBA" id="ARBA00024195"/>
    </source>
</evidence>
<dbReference type="VEuPathDB" id="VectorBase:AAEL000760"/>
<keyword evidence="3 11" id="KW-0645">Protease</keyword>
<evidence type="ECO:0000256" key="8">
    <source>
        <dbReference type="ARBA" id="ARBA00023157"/>
    </source>
</evidence>
<dbReference type="InterPro" id="IPR009003">
    <property type="entry name" value="Peptidase_S1_PA"/>
</dbReference>
<evidence type="ECO:0000256" key="9">
    <source>
        <dbReference type="ARBA" id="ARBA00023180"/>
    </source>
</evidence>
<dbReference type="InterPro" id="IPR043504">
    <property type="entry name" value="Peptidase_S1_PA_chymotrypsin"/>
</dbReference>
<gene>
    <name evidence="13" type="primary">5566584</name>
</gene>
<dbReference type="Proteomes" id="UP000008820">
    <property type="component" value="Chromosome 3"/>
</dbReference>
<sequence length="368" mass="41005">MVHSFETEQVHIHFQLIFQMTSFFLNICQWLIMIGIVLSQDTDNCINSRGRNGKCVPIDLCPELLDIARKSQVSVQEMEFLTTNNCGKAVVCCEQYTEVTKSRRMTLPGVGVCGFGHASEKILGGTETELEQYRWMVVIERIENGDRELICGGALINTLYVLSAAHCIKNDQKPENLVLRLGEHDLSSDPDCDSSGNCNNRVILANVSGIIIHPNYRKERNDVALLKLAKPIEYSNYVLPICLPVLPAHQEDFIGRSVFAAGWGRNGTGEELSEVKMHVELQIVQLEECENLFSRSAPGEMHVCARSATEEIGDTCEGDSGGPLMIELQGTWFQIGIVNFGFPCGTAHPAVYARTAHFIDWIQENLLE</sequence>
<dbReference type="GO" id="GO:0006508">
    <property type="term" value="P:proteolysis"/>
    <property type="evidence" value="ECO:0007669"/>
    <property type="project" value="UniProtKB-KW"/>
</dbReference>
<dbReference type="AlphaFoldDB" id="A0A1S4EWW5"/>
<dbReference type="GO" id="GO:0004252">
    <property type="term" value="F:serine-type endopeptidase activity"/>
    <property type="evidence" value="ECO:0007669"/>
    <property type="project" value="UniProtKB-UniRule"/>
</dbReference>
<dbReference type="FunFam" id="2.40.10.10:FF:000146">
    <property type="entry name" value="Serine protease 53"/>
    <property type="match status" value="1"/>
</dbReference>
<dbReference type="Gene3D" id="2.40.10.10">
    <property type="entry name" value="Trypsin-like serine proteases"/>
    <property type="match status" value="1"/>
</dbReference>
<dbReference type="PANTHER" id="PTHR24256">
    <property type="entry name" value="TRYPTASE-RELATED"/>
    <property type="match status" value="1"/>
</dbReference>
<dbReference type="PRINTS" id="PR00722">
    <property type="entry name" value="CHYMOTRYPSIN"/>
</dbReference>
<dbReference type="InParanoid" id="A0A1S4EWW5"/>
<dbReference type="SMART" id="SM00680">
    <property type="entry name" value="CLIP"/>
    <property type="match status" value="1"/>
</dbReference>
<dbReference type="PROSITE" id="PS00134">
    <property type="entry name" value="TRYPSIN_HIS"/>
    <property type="match status" value="1"/>
</dbReference>
<evidence type="ECO:0000313" key="13">
    <source>
        <dbReference type="EnsemblMetazoa" id="AAEL000760-PA"/>
    </source>
</evidence>
<evidence type="ECO:0000256" key="12">
    <source>
        <dbReference type="RuleBase" id="RU366078"/>
    </source>
</evidence>
<keyword evidence="4" id="KW-0732">Signal</keyword>
<dbReference type="InterPro" id="IPR022700">
    <property type="entry name" value="CLIP"/>
</dbReference>
<keyword evidence="6 11" id="KW-0720">Serine protease</keyword>
<evidence type="ECO:0000256" key="5">
    <source>
        <dbReference type="ARBA" id="ARBA00022801"/>
    </source>
</evidence>
<evidence type="ECO:0000256" key="6">
    <source>
        <dbReference type="ARBA" id="ARBA00022825"/>
    </source>
</evidence>
<dbReference type="SMART" id="SM00020">
    <property type="entry name" value="Tryp_SPc"/>
    <property type="match status" value="1"/>
</dbReference>
<organism evidence="13 14">
    <name type="scientific">Aedes aegypti</name>
    <name type="common">Yellowfever mosquito</name>
    <name type="synonym">Culex aegypti</name>
    <dbReference type="NCBI Taxonomy" id="7159"/>
    <lineage>
        <taxon>Eukaryota</taxon>
        <taxon>Metazoa</taxon>
        <taxon>Ecdysozoa</taxon>
        <taxon>Arthropoda</taxon>
        <taxon>Hexapoda</taxon>
        <taxon>Insecta</taxon>
        <taxon>Pterygota</taxon>
        <taxon>Neoptera</taxon>
        <taxon>Endopterygota</taxon>
        <taxon>Diptera</taxon>
        <taxon>Nematocera</taxon>
        <taxon>Culicoidea</taxon>
        <taxon>Culicidae</taxon>
        <taxon>Culicinae</taxon>
        <taxon>Aedini</taxon>
        <taxon>Aedes</taxon>
        <taxon>Stegomyia</taxon>
    </lineage>
</organism>
<dbReference type="InterPro" id="IPR018114">
    <property type="entry name" value="TRYPSIN_HIS"/>
</dbReference>
<reference evidence="13" key="2">
    <citation type="submission" date="2020-05" db="UniProtKB">
        <authorList>
            <consortium name="EnsemblMetazoa"/>
        </authorList>
    </citation>
    <scope>IDENTIFICATION</scope>
    <source>
        <strain evidence="13">LVP_AGWG</strain>
    </source>
</reference>
<protein>
    <recommendedName>
        <fullName evidence="12">CLIP domain-containing serine protease</fullName>
        <ecNumber evidence="11">3.4.21.-</ecNumber>
    </recommendedName>
</protein>
<dbReference type="SUPFAM" id="SSF50494">
    <property type="entry name" value="Trypsin-like serine proteases"/>
    <property type="match status" value="1"/>
</dbReference>
<keyword evidence="14" id="KW-1185">Reference proteome</keyword>
<dbReference type="InterPro" id="IPR001314">
    <property type="entry name" value="Peptidase_S1A"/>
</dbReference>
<evidence type="ECO:0000256" key="4">
    <source>
        <dbReference type="ARBA" id="ARBA00022729"/>
    </source>
</evidence>
<dbReference type="PROSITE" id="PS00135">
    <property type="entry name" value="TRYPSIN_SER"/>
    <property type="match status" value="1"/>
</dbReference>
<dbReference type="InterPro" id="IPR001254">
    <property type="entry name" value="Trypsin_dom"/>
</dbReference>
<reference evidence="13 14" key="1">
    <citation type="submission" date="2017-06" db="EMBL/GenBank/DDBJ databases">
        <title>Aedes aegypti genome working group (AGWG) sequencing and assembly.</title>
        <authorList>
            <consortium name="Aedes aegypti Genome Working Group (AGWG)"/>
            <person name="Matthews B.J."/>
        </authorList>
    </citation>
    <scope>NUCLEOTIDE SEQUENCE [LARGE SCALE GENOMIC DNA]</scope>
    <source>
        <strain evidence="13 14">LVP_AGWG</strain>
    </source>
</reference>
<comment type="similarity">
    <text evidence="10 12">Belongs to the peptidase S1 family. CLIP subfamily.</text>
</comment>
<dbReference type="CDD" id="cd00190">
    <property type="entry name" value="Tryp_SPc"/>
    <property type="match status" value="1"/>
</dbReference>
<keyword evidence="2 12" id="KW-0964">Secreted</keyword>
<comment type="domain">
    <text evidence="12">The clip domain consists of 35-55 residues which are 'knitted' together usually by 3 conserved disulfide bonds forming a clip-like compact structure.</text>
</comment>
<dbReference type="EC" id="3.4.21.-" evidence="11"/>
<evidence type="ECO:0000256" key="11">
    <source>
        <dbReference type="RuleBase" id="RU363034"/>
    </source>
</evidence>
<dbReference type="EnsemblMetazoa" id="AAEL000760-RA">
    <property type="protein sequence ID" value="AAEL000760-PA"/>
    <property type="gene ID" value="AAEL000760"/>
</dbReference>
<keyword evidence="7" id="KW-0865">Zymogen</keyword>
<proteinExistence type="inferred from homology"/>
<evidence type="ECO:0000256" key="3">
    <source>
        <dbReference type="ARBA" id="ARBA00022670"/>
    </source>
</evidence>
<keyword evidence="8" id="KW-1015">Disulfide bond</keyword>